<evidence type="ECO:0000256" key="3">
    <source>
        <dbReference type="SAM" id="MobiDB-lite"/>
    </source>
</evidence>
<feature type="compositionally biased region" description="Gly residues" evidence="3">
    <location>
        <begin position="15"/>
        <end position="30"/>
    </location>
</feature>
<evidence type="ECO:0000256" key="1">
    <source>
        <dbReference type="ARBA" id="ARBA00022729"/>
    </source>
</evidence>
<organism evidence="5 6">
    <name type="scientific">Danionella cerebrum</name>
    <dbReference type="NCBI Taxonomy" id="2873325"/>
    <lineage>
        <taxon>Eukaryota</taxon>
        <taxon>Metazoa</taxon>
        <taxon>Chordata</taxon>
        <taxon>Craniata</taxon>
        <taxon>Vertebrata</taxon>
        <taxon>Euteleostomi</taxon>
        <taxon>Actinopterygii</taxon>
        <taxon>Neopterygii</taxon>
        <taxon>Teleostei</taxon>
        <taxon>Ostariophysi</taxon>
        <taxon>Cypriniformes</taxon>
        <taxon>Danionidae</taxon>
        <taxon>Danioninae</taxon>
        <taxon>Danionella</taxon>
    </lineage>
</organism>
<dbReference type="EMBL" id="SRMA01025983">
    <property type="protein sequence ID" value="TRY89386.1"/>
    <property type="molecule type" value="Genomic_DNA"/>
</dbReference>
<dbReference type="Proteomes" id="UP000316079">
    <property type="component" value="Unassembled WGS sequence"/>
</dbReference>
<reference evidence="5 6" key="1">
    <citation type="journal article" date="2019" name="Sci. Data">
        <title>Hybrid genome assembly and annotation of Danionella translucida.</title>
        <authorList>
            <person name="Kadobianskyi M."/>
            <person name="Schulze L."/>
            <person name="Schuelke M."/>
            <person name="Judkewitz B."/>
        </authorList>
    </citation>
    <scope>NUCLEOTIDE SEQUENCE [LARGE SCALE GENOMIC DNA]</scope>
    <source>
        <strain evidence="5 6">Bolton</strain>
    </source>
</reference>
<dbReference type="Pfam" id="PF23283">
    <property type="entry name" value="D8C_UMOD"/>
    <property type="match status" value="1"/>
</dbReference>
<keyword evidence="6" id="KW-1185">Reference proteome</keyword>
<feature type="region of interest" description="Disordered" evidence="3">
    <location>
        <begin position="1"/>
        <end position="44"/>
    </location>
</feature>
<gene>
    <name evidence="5" type="ORF">DNTS_024124</name>
</gene>
<accession>A0A553QHI5</accession>
<protein>
    <recommendedName>
        <fullName evidence="4">UMOD/GP2/OIT3-like D8C domain-containing protein</fullName>
    </recommendedName>
</protein>
<sequence length="180" mass="19762">MEAERDIGETEGGRAGEAGGMEGEGGTGEEGGNEDQATGECKGETGVTPFDPCYSYTILDQSWRSIYNTTMYPYLNCDYNFNFVGWYRFLLNGQNAQMTEQCIPVNHCGSYASLHLDGGHPTIADGVVNRNSCVLWNNVCCSVEIIPIRVKACLGGYYVYELVQPTPYCSAYCAGKHTFH</sequence>
<evidence type="ECO:0000259" key="4">
    <source>
        <dbReference type="Pfam" id="PF23283"/>
    </source>
</evidence>
<dbReference type="PANTHER" id="PTHR36191">
    <property type="entry name" value="ENDO/EXONUCLEASE/PHOSPHATASE DOMAIN-CONTAINING PROTEIN-RELATED"/>
    <property type="match status" value="1"/>
</dbReference>
<evidence type="ECO:0000313" key="6">
    <source>
        <dbReference type="Proteomes" id="UP000316079"/>
    </source>
</evidence>
<evidence type="ECO:0000313" key="5">
    <source>
        <dbReference type="EMBL" id="TRY89386.1"/>
    </source>
</evidence>
<keyword evidence="2" id="KW-1015">Disulfide bond</keyword>
<name>A0A553QHI5_9TELE</name>
<evidence type="ECO:0000256" key="2">
    <source>
        <dbReference type="ARBA" id="ARBA00023157"/>
    </source>
</evidence>
<feature type="domain" description="UMOD/GP2/OIT3-like D8C" evidence="4">
    <location>
        <begin position="87"/>
        <end position="174"/>
    </location>
</feature>
<dbReference type="InterPro" id="IPR057774">
    <property type="entry name" value="D8C_UMOD/GP2/OIT3-like"/>
</dbReference>
<keyword evidence="1" id="KW-0732">Signal</keyword>
<proteinExistence type="predicted"/>
<dbReference type="AlphaFoldDB" id="A0A553QHI5"/>
<dbReference type="PANTHER" id="PTHR36191:SF4">
    <property type="entry name" value="VWFD DOMAIN-CONTAINING PROTEIN"/>
    <property type="match status" value="1"/>
</dbReference>
<dbReference type="OrthoDB" id="2015116at2759"/>
<comment type="caution">
    <text evidence="5">The sequence shown here is derived from an EMBL/GenBank/DDBJ whole genome shotgun (WGS) entry which is preliminary data.</text>
</comment>
<feature type="compositionally biased region" description="Basic and acidic residues" evidence="3">
    <location>
        <begin position="1"/>
        <end position="14"/>
    </location>
</feature>